<keyword evidence="2" id="KW-1185">Reference proteome</keyword>
<dbReference type="AlphaFoldDB" id="A0A4Y2RF44"/>
<sequence length="88" mass="10129">MRSHQTATWSECNSVTSAPVLPKSVQLLYWNKDANRTYREILFPTSLVCCCENYPQRPLAGERTLKRRWIGGETGVVMERSEMAPCYD</sequence>
<evidence type="ECO:0000313" key="2">
    <source>
        <dbReference type="Proteomes" id="UP000499080"/>
    </source>
</evidence>
<reference evidence="1 2" key="1">
    <citation type="journal article" date="2019" name="Sci. Rep.">
        <title>Orb-weaving spider Araneus ventricosus genome elucidates the spidroin gene catalogue.</title>
        <authorList>
            <person name="Kono N."/>
            <person name="Nakamura H."/>
            <person name="Ohtoshi R."/>
            <person name="Moran D.A.P."/>
            <person name="Shinohara A."/>
            <person name="Yoshida Y."/>
            <person name="Fujiwara M."/>
            <person name="Mori M."/>
            <person name="Tomita M."/>
            <person name="Arakawa K."/>
        </authorList>
    </citation>
    <scope>NUCLEOTIDE SEQUENCE [LARGE SCALE GENOMIC DNA]</scope>
</reference>
<gene>
    <name evidence="1" type="ORF">AVEN_81808_1</name>
</gene>
<comment type="caution">
    <text evidence="1">The sequence shown here is derived from an EMBL/GenBank/DDBJ whole genome shotgun (WGS) entry which is preliminary data.</text>
</comment>
<name>A0A4Y2RF44_ARAVE</name>
<evidence type="ECO:0000313" key="1">
    <source>
        <dbReference type="EMBL" id="GBN74364.1"/>
    </source>
</evidence>
<dbReference type="Proteomes" id="UP000499080">
    <property type="component" value="Unassembled WGS sequence"/>
</dbReference>
<accession>A0A4Y2RF44</accession>
<dbReference type="EMBL" id="BGPR01016864">
    <property type="protein sequence ID" value="GBN74364.1"/>
    <property type="molecule type" value="Genomic_DNA"/>
</dbReference>
<proteinExistence type="predicted"/>
<organism evidence="1 2">
    <name type="scientific">Araneus ventricosus</name>
    <name type="common">Orbweaver spider</name>
    <name type="synonym">Epeira ventricosa</name>
    <dbReference type="NCBI Taxonomy" id="182803"/>
    <lineage>
        <taxon>Eukaryota</taxon>
        <taxon>Metazoa</taxon>
        <taxon>Ecdysozoa</taxon>
        <taxon>Arthropoda</taxon>
        <taxon>Chelicerata</taxon>
        <taxon>Arachnida</taxon>
        <taxon>Araneae</taxon>
        <taxon>Araneomorphae</taxon>
        <taxon>Entelegynae</taxon>
        <taxon>Araneoidea</taxon>
        <taxon>Araneidae</taxon>
        <taxon>Araneus</taxon>
    </lineage>
</organism>
<protein>
    <submittedName>
        <fullName evidence="1">Uncharacterized protein</fullName>
    </submittedName>
</protein>